<evidence type="ECO:0000313" key="3">
    <source>
        <dbReference type="EMBL" id="MBL1093147.1"/>
    </source>
</evidence>
<evidence type="ECO:0000313" key="4">
    <source>
        <dbReference type="Proteomes" id="UP000629371"/>
    </source>
</evidence>
<dbReference type="Gene3D" id="3.40.50.300">
    <property type="entry name" value="P-loop containing nucleotide triphosphate hydrolases"/>
    <property type="match status" value="1"/>
</dbReference>
<name>A0ABS1MZC9_9ACTN</name>
<dbReference type="InterPro" id="IPR011990">
    <property type="entry name" value="TPR-like_helical_dom_sf"/>
</dbReference>
<dbReference type="SUPFAM" id="SSF52540">
    <property type="entry name" value="P-loop containing nucleoside triphosphate hydrolases"/>
    <property type="match status" value="1"/>
</dbReference>
<dbReference type="Pfam" id="PF13424">
    <property type="entry name" value="TPR_12"/>
    <property type="match status" value="1"/>
</dbReference>
<feature type="compositionally biased region" description="Pro residues" evidence="1">
    <location>
        <begin position="74"/>
        <end position="87"/>
    </location>
</feature>
<dbReference type="Proteomes" id="UP000629371">
    <property type="component" value="Unassembled WGS sequence"/>
</dbReference>
<dbReference type="InterPro" id="IPR027417">
    <property type="entry name" value="P-loop_NTPase"/>
</dbReference>
<dbReference type="SMART" id="SM00382">
    <property type="entry name" value="AAA"/>
    <property type="match status" value="1"/>
</dbReference>
<dbReference type="SMART" id="SM00028">
    <property type="entry name" value="TPR"/>
    <property type="match status" value="4"/>
</dbReference>
<proteinExistence type="predicted"/>
<dbReference type="InterPro" id="IPR019734">
    <property type="entry name" value="TPR_rpt"/>
</dbReference>
<feature type="region of interest" description="Disordered" evidence="1">
    <location>
        <begin position="58"/>
        <end position="87"/>
    </location>
</feature>
<evidence type="ECO:0000259" key="2">
    <source>
        <dbReference type="SMART" id="SM00382"/>
    </source>
</evidence>
<dbReference type="EMBL" id="JAERRI010000017">
    <property type="protein sequence ID" value="MBL1093147.1"/>
    <property type="molecule type" value="Genomic_DNA"/>
</dbReference>
<comment type="caution">
    <text evidence="3">The sequence shown here is derived from an EMBL/GenBank/DDBJ whole genome shotgun (WGS) entry which is preliminary data.</text>
</comment>
<organism evidence="3 4">
    <name type="scientific">Streptomyces siderophoricus</name>
    <dbReference type="NCBI Taxonomy" id="2802281"/>
    <lineage>
        <taxon>Bacteria</taxon>
        <taxon>Bacillati</taxon>
        <taxon>Actinomycetota</taxon>
        <taxon>Actinomycetes</taxon>
        <taxon>Kitasatosporales</taxon>
        <taxon>Streptomycetaceae</taxon>
        <taxon>Streptomyces</taxon>
    </lineage>
</organism>
<dbReference type="Gene3D" id="1.25.40.10">
    <property type="entry name" value="Tetratricopeptide repeat domain"/>
    <property type="match status" value="1"/>
</dbReference>
<dbReference type="InterPro" id="IPR003593">
    <property type="entry name" value="AAA+_ATPase"/>
</dbReference>
<evidence type="ECO:0000256" key="1">
    <source>
        <dbReference type="SAM" id="MobiDB-lite"/>
    </source>
</evidence>
<dbReference type="PANTHER" id="PTHR47691">
    <property type="entry name" value="REGULATOR-RELATED"/>
    <property type="match status" value="1"/>
</dbReference>
<dbReference type="RefSeq" id="WP_201808691.1">
    <property type="nucleotide sequence ID" value="NZ_JAERRI010000017.1"/>
</dbReference>
<sequence>MNQSSNDLSGNVTGSVVQAGHVGQLHLTHPVPTALAGLPPAPPEFTGRAEALRTLTAALRPGPGSPTATAPTPQAAPTPHVAPTPQPAATPLAVSTLVGTAGVGKTALALRAAHDAVAAGWFPGGVLFINLQGYDENRYVRPDLAVSVFLSALGVPDELFPPSFEGRLSLYRSKLAERAARHGAALVVLDNASSTDQVGPLLPGSPAHRVVVTSRRTLGDLPGSRILDLGVLAPAEAAALISRTLRMRRPDDTRALDEPDAVHDLTALCGHLPLALAVVASILAGDPEQSVGELTAALRDRATRLEELSYGDRHSVTAAFDLSYARLTADEARMFRLLSLNPGQQVSVEAAAALAGEPVPRARKLLRALRDVHMVEPGKPRGWVRFHDLLRLFAERRRHEEEDAAGVEAAVDRLLAHYRDAARDATERIVAAARARGRDDAAEDWLDTERLNLRSALHLAQRHGRPAVVLPLAHDVSWFLRRQQDWDAGLEVCDMAVAFAGAVADRAQQALALYDKGDLLKHKQDFDQALPLFAEALDRYRALGDRSGEARTLHSMGTVARRLGRYAEAEGHYAAALPLFRALDDHQATAHTLFNLAFTARLQGSHAAAQDHYRSALDRYHRLGHTVGWARTLQHLGHLAAAANRPAEARSCWERARTAYEEAELPLAAEEVTELLAGLTA</sequence>
<feature type="compositionally biased region" description="Low complexity" evidence="1">
    <location>
        <begin position="58"/>
        <end position="73"/>
    </location>
</feature>
<accession>A0ABS1MZC9</accession>
<gene>
    <name evidence="3" type="ORF">JK360_27935</name>
</gene>
<dbReference type="PANTHER" id="PTHR47691:SF3">
    <property type="entry name" value="HTH-TYPE TRANSCRIPTIONAL REGULATOR RV0890C-RELATED"/>
    <property type="match status" value="1"/>
</dbReference>
<dbReference type="PRINTS" id="PR00364">
    <property type="entry name" value="DISEASERSIST"/>
</dbReference>
<feature type="domain" description="AAA+ ATPase" evidence="2">
    <location>
        <begin position="91"/>
        <end position="251"/>
    </location>
</feature>
<protein>
    <submittedName>
        <fullName evidence="3">Tetratricopeptide repeat protein</fullName>
    </submittedName>
</protein>
<dbReference type="SUPFAM" id="SSF48452">
    <property type="entry name" value="TPR-like"/>
    <property type="match status" value="1"/>
</dbReference>
<reference evidence="3 4" key="1">
    <citation type="submission" date="2021-01" db="EMBL/GenBank/DDBJ databases">
        <title>WGS of actinomycetes isolated from Thailand.</title>
        <authorList>
            <person name="Thawai C."/>
        </authorList>
    </citation>
    <scope>NUCLEOTIDE SEQUENCE [LARGE SCALE GENOMIC DNA]</scope>
    <source>
        <strain evidence="3 4">CH9-7</strain>
    </source>
</reference>
<keyword evidence="4" id="KW-1185">Reference proteome</keyword>